<proteinExistence type="predicted"/>
<reference evidence="2" key="1">
    <citation type="submission" date="2023-07" db="EMBL/GenBank/DDBJ databases">
        <title>The genome sequence of Rhodocytophaga aerolata KACC 12507.</title>
        <authorList>
            <person name="Zhang X."/>
        </authorList>
    </citation>
    <scope>NUCLEOTIDE SEQUENCE</scope>
    <source>
        <strain evidence="2">KACC 12507</strain>
    </source>
</reference>
<evidence type="ECO:0000256" key="1">
    <source>
        <dbReference type="SAM" id="Coils"/>
    </source>
</evidence>
<comment type="caution">
    <text evidence="2">The sequence shown here is derived from an EMBL/GenBank/DDBJ whole genome shotgun (WGS) entry which is preliminary data.</text>
</comment>
<sequence length="291" mass="33315">MYNFIKKSLFGLLSFTLLIGCTENRKPEDSQLNSLLQENDSLINQIKLKNKELDDITSSMNEIESNLAAIRRNEMVIDSLRRVGGIKQEEKINQLIKEIDEYVDDNRQKVNQLEVQMRNTKNESIGLTRLVNQQKNTVLEKEQQIQSLMSTITNLRQELMFTINTKNAEISDKQRLIDEKEAAMNTVYISFGTRDKLSEDGIVRKEGGVLGAGKSFKLASKFDVEKFKKGNMKEIQQVDLGVIDKKTVITTHPAESYYFVKASGRTILKIVDYQKFWSISKYLVVETEGGL</sequence>
<dbReference type="RefSeq" id="WP_302037495.1">
    <property type="nucleotide sequence ID" value="NZ_JAUKPO010000004.1"/>
</dbReference>
<evidence type="ECO:0000313" key="3">
    <source>
        <dbReference type="Proteomes" id="UP001168528"/>
    </source>
</evidence>
<organism evidence="2 3">
    <name type="scientific">Rhodocytophaga aerolata</name>
    <dbReference type="NCBI Taxonomy" id="455078"/>
    <lineage>
        <taxon>Bacteria</taxon>
        <taxon>Pseudomonadati</taxon>
        <taxon>Bacteroidota</taxon>
        <taxon>Cytophagia</taxon>
        <taxon>Cytophagales</taxon>
        <taxon>Rhodocytophagaceae</taxon>
        <taxon>Rhodocytophaga</taxon>
    </lineage>
</organism>
<protein>
    <recommendedName>
        <fullName evidence="4">Lipoprotein</fullName>
    </recommendedName>
</protein>
<name>A0ABT8R660_9BACT</name>
<feature type="coiled-coil region" evidence="1">
    <location>
        <begin position="32"/>
        <end position="183"/>
    </location>
</feature>
<evidence type="ECO:0008006" key="4">
    <source>
        <dbReference type="Google" id="ProtNLM"/>
    </source>
</evidence>
<gene>
    <name evidence="2" type="ORF">Q0590_10575</name>
</gene>
<evidence type="ECO:0000313" key="2">
    <source>
        <dbReference type="EMBL" id="MDO1446698.1"/>
    </source>
</evidence>
<keyword evidence="3" id="KW-1185">Reference proteome</keyword>
<keyword evidence="1" id="KW-0175">Coiled coil</keyword>
<dbReference type="EMBL" id="JAUKPO010000004">
    <property type="protein sequence ID" value="MDO1446698.1"/>
    <property type="molecule type" value="Genomic_DNA"/>
</dbReference>
<accession>A0ABT8R660</accession>
<dbReference type="Proteomes" id="UP001168528">
    <property type="component" value="Unassembled WGS sequence"/>
</dbReference>
<dbReference type="PROSITE" id="PS51257">
    <property type="entry name" value="PROKAR_LIPOPROTEIN"/>
    <property type="match status" value="1"/>
</dbReference>